<keyword evidence="1" id="KW-0812">Transmembrane</keyword>
<evidence type="ECO:0000313" key="2">
    <source>
        <dbReference type="EMBL" id="SMC62903.1"/>
    </source>
</evidence>
<feature type="transmembrane region" description="Helical" evidence="1">
    <location>
        <begin position="35"/>
        <end position="56"/>
    </location>
</feature>
<sequence>MKKFIRKIREEVQSTGTRLANLMTDRKGDLATNTIGAIIIAVVVIGLLIVAINAFFPNFFSSMFQSMADKLNANW</sequence>
<dbReference type="RefSeq" id="WP_084234573.1">
    <property type="nucleotide sequence ID" value="NZ_FWXW01000004.1"/>
</dbReference>
<gene>
    <name evidence="2" type="ORF">SAMN02745168_1896</name>
</gene>
<proteinExistence type="predicted"/>
<evidence type="ECO:0000256" key="1">
    <source>
        <dbReference type="SAM" id="Phobius"/>
    </source>
</evidence>
<accession>A0A1W2AQG5</accession>
<dbReference type="AlphaFoldDB" id="A0A1W2AQG5"/>
<protein>
    <submittedName>
        <fullName evidence="2">Uncharacterized protein</fullName>
    </submittedName>
</protein>
<organism evidence="2 3">
    <name type="scientific">Papillibacter cinnamivorans DSM 12816</name>
    <dbReference type="NCBI Taxonomy" id="1122930"/>
    <lineage>
        <taxon>Bacteria</taxon>
        <taxon>Bacillati</taxon>
        <taxon>Bacillota</taxon>
        <taxon>Clostridia</taxon>
        <taxon>Eubacteriales</taxon>
        <taxon>Oscillospiraceae</taxon>
        <taxon>Papillibacter</taxon>
    </lineage>
</organism>
<dbReference type="Proteomes" id="UP000192790">
    <property type="component" value="Unassembled WGS sequence"/>
</dbReference>
<reference evidence="2 3" key="1">
    <citation type="submission" date="2017-04" db="EMBL/GenBank/DDBJ databases">
        <authorList>
            <person name="Afonso C.L."/>
            <person name="Miller P.J."/>
            <person name="Scott M.A."/>
            <person name="Spackman E."/>
            <person name="Goraichik I."/>
            <person name="Dimitrov K.M."/>
            <person name="Suarez D.L."/>
            <person name="Swayne D.E."/>
        </authorList>
    </citation>
    <scope>NUCLEOTIDE SEQUENCE [LARGE SCALE GENOMIC DNA]</scope>
    <source>
        <strain evidence="2 3">DSM 12816</strain>
    </source>
</reference>
<name>A0A1W2AQG5_9FIRM</name>
<dbReference type="EMBL" id="FWXW01000004">
    <property type="protein sequence ID" value="SMC62903.1"/>
    <property type="molecule type" value="Genomic_DNA"/>
</dbReference>
<keyword evidence="1" id="KW-1133">Transmembrane helix</keyword>
<evidence type="ECO:0000313" key="3">
    <source>
        <dbReference type="Proteomes" id="UP000192790"/>
    </source>
</evidence>
<dbReference type="STRING" id="1122930.SAMN02745168_1896"/>
<keyword evidence="3" id="KW-1185">Reference proteome</keyword>
<keyword evidence="1" id="KW-0472">Membrane</keyword>